<evidence type="ECO:0000313" key="2">
    <source>
        <dbReference type="EMBL" id="KAJ1191255.1"/>
    </source>
</evidence>
<feature type="region of interest" description="Disordered" evidence="1">
    <location>
        <begin position="53"/>
        <end position="102"/>
    </location>
</feature>
<organism evidence="2 3">
    <name type="scientific">Pleurodeles waltl</name>
    <name type="common">Iberian ribbed newt</name>
    <dbReference type="NCBI Taxonomy" id="8319"/>
    <lineage>
        <taxon>Eukaryota</taxon>
        <taxon>Metazoa</taxon>
        <taxon>Chordata</taxon>
        <taxon>Craniata</taxon>
        <taxon>Vertebrata</taxon>
        <taxon>Euteleostomi</taxon>
        <taxon>Amphibia</taxon>
        <taxon>Batrachia</taxon>
        <taxon>Caudata</taxon>
        <taxon>Salamandroidea</taxon>
        <taxon>Salamandridae</taxon>
        <taxon>Pleurodelinae</taxon>
        <taxon>Pleurodeles</taxon>
    </lineage>
</organism>
<dbReference type="EMBL" id="JANPWB010000004">
    <property type="protein sequence ID" value="KAJ1191255.1"/>
    <property type="molecule type" value="Genomic_DNA"/>
</dbReference>
<dbReference type="Proteomes" id="UP001066276">
    <property type="component" value="Chromosome 2_2"/>
</dbReference>
<proteinExistence type="predicted"/>
<evidence type="ECO:0000313" key="3">
    <source>
        <dbReference type="Proteomes" id="UP001066276"/>
    </source>
</evidence>
<dbReference type="AlphaFoldDB" id="A0AAV7UQD2"/>
<feature type="compositionally biased region" description="Basic and acidic residues" evidence="1">
    <location>
        <begin position="66"/>
        <end position="86"/>
    </location>
</feature>
<sequence length="166" mass="18153">MKRKQVTGLWRRSKGVRPATPEIRGGLGAPCGALQRLGSRGWDCVCRGTANLQPALPSGAGGRSATDLHRPEARAGAERERLLDRRRSTRGGRQAPARVREGARPARLETRGVLELLEGHPGDRRSCRGGGVPWGHSDTERGRPGRRGTCWRRLRVGLASAWDQGW</sequence>
<keyword evidence="3" id="KW-1185">Reference proteome</keyword>
<protein>
    <submittedName>
        <fullName evidence="2">Uncharacterized protein</fullName>
    </submittedName>
</protein>
<name>A0AAV7UQD2_PLEWA</name>
<evidence type="ECO:0000256" key="1">
    <source>
        <dbReference type="SAM" id="MobiDB-lite"/>
    </source>
</evidence>
<feature type="region of interest" description="Disordered" evidence="1">
    <location>
        <begin position="120"/>
        <end position="144"/>
    </location>
</feature>
<reference evidence="2" key="1">
    <citation type="journal article" date="2022" name="bioRxiv">
        <title>Sequencing and chromosome-scale assembly of the giantPleurodeles waltlgenome.</title>
        <authorList>
            <person name="Brown T."/>
            <person name="Elewa A."/>
            <person name="Iarovenko S."/>
            <person name="Subramanian E."/>
            <person name="Araus A.J."/>
            <person name="Petzold A."/>
            <person name="Susuki M."/>
            <person name="Suzuki K.-i.T."/>
            <person name="Hayashi T."/>
            <person name="Toyoda A."/>
            <person name="Oliveira C."/>
            <person name="Osipova E."/>
            <person name="Leigh N.D."/>
            <person name="Simon A."/>
            <person name="Yun M.H."/>
        </authorList>
    </citation>
    <scope>NUCLEOTIDE SEQUENCE</scope>
    <source>
        <strain evidence="2">20211129_DDA</strain>
        <tissue evidence="2">Liver</tissue>
    </source>
</reference>
<gene>
    <name evidence="2" type="ORF">NDU88_000571</name>
</gene>
<accession>A0AAV7UQD2</accession>
<comment type="caution">
    <text evidence="2">The sequence shown here is derived from an EMBL/GenBank/DDBJ whole genome shotgun (WGS) entry which is preliminary data.</text>
</comment>